<dbReference type="HAMAP" id="MF_00722">
    <property type="entry name" value="NucS"/>
    <property type="match status" value="1"/>
</dbReference>
<dbReference type="Pfam" id="PF21003">
    <property type="entry name" value="NucS_N"/>
    <property type="match status" value="1"/>
</dbReference>
<dbReference type="Pfam" id="PF01939">
    <property type="entry name" value="NucS_C"/>
    <property type="match status" value="1"/>
</dbReference>
<reference evidence="9" key="2">
    <citation type="submission" date="2021-05" db="EMBL/GenBank/DDBJ databases">
        <title>Protein family content uncovers lineage relationships and bacterial pathway maintenance mechanisms in DPANN archaea.</title>
        <authorList>
            <person name="Castelle C.J."/>
            <person name="Meheust R."/>
            <person name="Jaffe A.L."/>
            <person name="Seitz K."/>
            <person name="Gong X."/>
            <person name="Baker B.J."/>
            <person name="Banfield J.F."/>
        </authorList>
    </citation>
    <scope>NUCLEOTIDE SEQUENCE</scope>
    <source>
        <strain evidence="9">RIFCSPLOWO2_01_FULL_58_19</strain>
    </source>
</reference>
<keyword evidence="3 6" id="KW-0255">Endonuclease</keyword>
<dbReference type="NCBIfam" id="NF003270">
    <property type="entry name" value="PRK04247.1"/>
    <property type="match status" value="1"/>
</dbReference>
<gene>
    <name evidence="6 9" type="primary">nucS</name>
    <name evidence="9" type="ORF">J4203_03195</name>
</gene>
<dbReference type="Gene3D" id="2.70.180.20">
    <property type="match status" value="1"/>
</dbReference>
<comment type="function">
    <text evidence="6">Cleaves both 3' and 5' ssDNA extremities of branched DNA structures.</text>
</comment>
<dbReference type="GO" id="GO:0000014">
    <property type="term" value="F:single-stranded DNA endodeoxyribonuclease activity"/>
    <property type="evidence" value="ECO:0007669"/>
    <property type="project" value="UniProtKB-UniRule"/>
</dbReference>
<evidence type="ECO:0000256" key="2">
    <source>
        <dbReference type="ARBA" id="ARBA00022722"/>
    </source>
</evidence>
<comment type="subcellular location">
    <subcellularLocation>
        <location evidence="6">Cytoplasm</location>
    </subcellularLocation>
</comment>
<evidence type="ECO:0000259" key="8">
    <source>
        <dbReference type="Pfam" id="PF21003"/>
    </source>
</evidence>
<dbReference type="InterPro" id="IPR048301">
    <property type="entry name" value="NucS_C"/>
</dbReference>
<feature type="domain" description="Endonuclease NucS C-terminal" evidence="7">
    <location>
        <begin position="121"/>
        <end position="227"/>
    </location>
</feature>
<keyword evidence="2 6" id="KW-0540">Nuclease</keyword>
<comment type="caution">
    <text evidence="9">The sequence shown here is derived from an EMBL/GenBank/DDBJ whole genome shotgun (WGS) entry which is preliminary data.</text>
</comment>
<dbReference type="GO" id="GO:0005737">
    <property type="term" value="C:cytoplasm"/>
    <property type="evidence" value="ECO:0007669"/>
    <property type="project" value="UniProtKB-SubCell"/>
</dbReference>
<proteinExistence type="inferred from homology"/>
<evidence type="ECO:0000259" key="7">
    <source>
        <dbReference type="Pfam" id="PF01939"/>
    </source>
</evidence>
<accession>A0A8T4L6E9</accession>
<dbReference type="InterPro" id="IPR048302">
    <property type="entry name" value="NucS_N"/>
</dbReference>
<dbReference type="GO" id="GO:0003677">
    <property type="term" value="F:DNA binding"/>
    <property type="evidence" value="ECO:0007669"/>
    <property type="project" value="UniProtKB-KW"/>
</dbReference>
<dbReference type="PANTHER" id="PTHR38814">
    <property type="entry name" value="ENDONUCLEASE NUCS"/>
    <property type="match status" value="1"/>
</dbReference>
<dbReference type="InterPro" id="IPR011335">
    <property type="entry name" value="Restrct_endonuc-II-like"/>
</dbReference>
<evidence type="ECO:0000256" key="1">
    <source>
        <dbReference type="ARBA" id="ARBA00022490"/>
    </source>
</evidence>
<dbReference type="SUPFAM" id="SSF52980">
    <property type="entry name" value="Restriction endonuclease-like"/>
    <property type="match status" value="1"/>
</dbReference>
<dbReference type="InterPro" id="IPR011856">
    <property type="entry name" value="tRNA_endonuc-like_dom_sf"/>
</dbReference>
<keyword evidence="5 6" id="KW-0238">DNA-binding</keyword>
<dbReference type="PANTHER" id="PTHR38814:SF1">
    <property type="entry name" value="ENDONUCLEASE NUCS"/>
    <property type="match status" value="1"/>
</dbReference>
<dbReference type="Gene3D" id="3.40.1350.10">
    <property type="match status" value="1"/>
</dbReference>
<evidence type="ECO:0000256" key="3">
    <source>
        <dbReference type="ARBA" id="ARBA00022759"/>
    </source>
</evidence>
<dbReference type="InterPro" id="IPR049173">
    <property type="entry name" value="NucS_N_sf"/>
</dbReference>
<evidence type="ECO:0000313" key="9">
    <source>
        <dbReference type="EMBL" id="MBS3062853.1"/>
    </source>
</evidence>
<dbReference type="Proteomes" id="UP000678237">
    <property type="component" value="Unassembled WGS sequence"/>
</dbReference>
<reference evidence="9" key="1">
    <citation type="submission" date="2021-03" db="EMBL/GenBank/DDBJ databases">
        <authorList>
            <person name="Jaffe A."/>
        </authorList>
    </citation>
    <scope>NUCLEOTIDE SEQUENCE</scope>
    <source>
        <strain evidence="9">RIFCSPLOWO2_01_FULL_58_19</strain>
    </source>
</reference>
<evidence type="ECO:0000256" key="5">
    <source>
        <dbReference type="ARBA" id="ARBA00023125"/>
    </source>
</evidence>
<dbReference type="InterPro" id="IPR002793">
    <property type="entry name" value="Endonuclease_NucS"/>
</dbReference>
<dbReference type="EMBL" id="JAGVWE010000003">
    <property type="protein sequence ID" value="MBS3062853.1"/>
    <property type="molecule type" value="Genomic_DNA"/>
</dbReference>
<evidence type="ECO:0000313" key="10">
    <source>
        <dbReference type="Proteomes" id="UP000678237"/>
    </source>
</evidence>
<feature type="domain" description="Endonuclease NucS N-terminal PH-like" evidence="8">
    <location>
        <begin position="18"/>
        <end position="113"/>
    </location>
</feature>
<keyword evidence="1 6" id="KW-0963">Cytoplasm</keyword>
<dbReference type="CDD" id="cd22341">
    <property type="entry name" value="NucS-like"/>
    <property type="match status" value="1"/>
</dbReference>
<dbReference type="AlphaFoldDB" id="A0A8T4L6E9"/>
<evidence type="ECO:0000256" key="6">
    <source>
        <dbReference type="HAMAP-Rule" id="MF_00722"/>
    </source>
</evidence>
<dbReference type="EC" id="3.1.-.-" evidence="6"/>
<comment type="similarity">
    <text evidence="6">Belongs to the NucS endonuclease family.</text>
</comment>
<name>A0A8T4L6E9_9ARCH</name>
<evidence type="ECO:0000256" key="4">
    <source>
        <dbReference type="ARBA" id="ARBA00022801"/>
    </source>
</evidence>
<organism evidence="9 10">
    <name type="scientific">Candidatus Iainarchaeum sp</name>
    <dbReference type="NCBI Taxonomy" id="3101447"/>
    <lineage>
        <taxon>Archaea</taxon>
        <taxon>Candidatus Iainarchaeota</taxon>
        <taxon>Candidatus Iainarchaeia</taxon>
        <taxon>Candidatus Iainarchaeales</taxon>
        <taxon>Candidatus Iainarchaeaceae</taxon>
        <taxon>Candidatus Iainarchaeum</taxon>
    </lineage>
</organism>
<sequence length="262" mass="29550">MDLVHARKLVAEAIQNQEMLMVIGDCYVEYWGRAASKLPRGKRLCLIKGDGSFGIHQNKKLRPVNYMMGAAIASEVKDGCLLLSAKKAKPKEEIRVHFYAVDGVHRYAMDDREDVRLFGSERELSGQLMTDLSFIEPGLTPMKSEAPFRKGTVDILAEDGRGRLVVIEVKRRKAEFDAVTQLERYMKQVRKLKGRETRGLLIAPEISPHALELLEQSGLEFYQFDYEVGNPRATIKGVRKKQPTLSEYLGTPSAPLLSRGKD</sequence>
<protein>
    <recommendedName>
        <fullName evidence="6">Endonuclease NucS</fullName>
        <ecNumber evidence="6">3.1.-.-</ecNumber>
    </recommendedName>
</protein>
<keyword evidence="4 6" id="KW-0378">Hydrolase</keyword>